<dbReference type="KEGG" id="whr:OG579_06640"/>
<evidence type="ECO:0000313" key="3">
    <source>
        <dbReference type="Proteomes" id="UP001432128"/>
    </source>
</evidence>
<feature type="region of interest" description="Disordered" evidence="1">
    <location>
        <begin position="1"/>
        <end position="20"/>
    </location>
</feature>
<evidence type="ECO:0008006" key="4">
    <source>
        <dbReference type="Google" id="ProtNLM"/>
    </source>
</evidence>
<evidence type="ECO:0000256" key="1">
    <source>
        <dbReference type="SAM" id="MobiDB-lite"/>
    </source>
</evidence>
<dbReference type="RefSeq" id="WP_328858526.1">
    <property type="nucleotide sequence ID" value="NZ_CP108021.1"/>
</dbReference>
<dbReference type="EMBL" id="CP108021">
    <property type="protein sequence ID" value="WUM21459.1"/>
    <property type="molecule type" value="Genomic_DNA"/>
</dbReference>
<name>A0AAU4K5Z9_9NOCA</name>
<accession>A0AAU4K5Z9</accession>
<feature type="compositionally biased region" description="Basic residues" evidence="1">
    <location>
        <begin position="9"/>
        <end position="20"/>
    </location>
</feature>
<protein>
    <recommendedName>
        <fullName evidence="4">Lipoprotein</fullName>
    </recommendedName>
</protein>
<dbReference type="AlphaFoldDB" id="A0AAU4K5Z9"/>
<dbReference type="Proteomes" id="UP001432128">
    <property type="component" value="Chromosome"/>
</dbReference>
<evidence type="ECO:0000313" key="2">
    <source>
        <dbReference type="EMBL" id="WUM21459.1"/>
    </source>
</evidence>
<organism evidence="2 3">
    <name type="scientific">Williamsia herbipolensis</name>
    <dbReference type="NCBI Taxonomy" id="1603258"/>
    <lineage>
        <taxon>Bacteria</taxon>
        <taxon>Bacillati</taxon>
        <taxon>Actinomycetota</taxon>
        <taxon>Actinomycetes</taxon>
        <taxon>Mycobacteriales</taxon>
        <taxon>Nocardiaceae</taxon>
        <taxon>Williamsia</taxon>
    </lineage>
</organism>
<sequence>MTLSLLTRVRPRSARTSHRRRSLPTFVVALALGAGLLAACGSNSGAPAQSGDLVGLLRLTPGAVSGDTVTGSWFSMVQPGGTPEKGPFMPNGDSPAKGGTVTLLSPGSEGGLRVGGYQSEPTPAFRDGNALAGSIMAPTKFFGVEFGASTNPIDPQTRNAVVAPSVRNEGGKLTANLTAWSASWNNQEFNQGAPKAPAKAGPAVPGVAQATRAWDWVSQKWFGQSAVSAGDGPPATGTYDSGTLAYTLEWTSLIVGGPFNGFTGVWHLEGVYEPQAAAPSTAPPSA</sequence>
<keyword evidence="3" id="KW-1185">Reference proteome</keyword>
<gene>
    <name evidence="2" type="ORF">OG579_06640</name>
</gene>
<proteinExistence type="predicted"/>
<reference evidence="2 3" key="1">
    <citation type="submission" date="2022-10" db="EMBL/GenBank/DDBJ databases">
        <title>The complete genomes of actinobacterial strains from the NBC collection.</title>
        <authorList>
            <person name="Joergensen T.S."/>
            <person name="Alvarez Arevalo M."/>
            <person name="Sterndorff E.B."/>
            <person name="Faurdal D."/>
            <person name="Vuksanovic O."/>
            <person name="Mourched A.-S."/>
            <person name="Charusanti P."/>
            <person name="Shaw S."/>
            <person name="Blin K."/>
            <person name="Weber T."/>
        </authorList>
    </citation>
    <scope>NUCLEOTIDE SEQUENCE [LARGE SCALE GENOMIC DNA]</scope>
    <source>
        <strain evidence="2 3">NBC_00319</strain>
    </source>
</reference>